<feature type="compositionally biased region" description="Basic and acidic residues" evidence="1">
    <location>
        <begin position="1"/>
        <end position="11"/>
    </location>
</feature>
<feature type="region of interest" description="Disordered" evidence="1">
    <location>
        <begin position="1"/>
        <end position="139"/>
    </location>
</feature>
<proteinExistence type="predicted"/>
<feature type="compositionally biased region" description="Gly residues" evidence="1">
    <location>
        <begin position="12"/>
        <end position="36"/>
    </location>
</feature>
<keyword evidence="4" id="KW-1185">Reference proteome</keyword>
<reference evidence="3 4" key="1">
    <citation type="submission" date="2019-06" db="EMBL/GenBank/DDBJ databases">
        <title>Sequencing the genomes of 1000 actinobacteria strains.</title>
        <authorList>
            <person name="Klenk H.-P."/>
        </authorList>
    </citation>
    <scope>NUCLEOTIDE SEQUENCE [LARGE SCALE GENOMIC DNA]</scope>
    <source>
        <strain evidence="3 4">DSM 45043</strain>
    </source>
</reference>
<dbReference type="Proteomes" id="UP000316706">
    <property type="component" value="Unassembled WGS sequence"/>
</dbReference>
<keyword evidence="2" id="KW-0472">Membrane</keyword>
<dbReference type="RefSeq" id="WP_141973562.1">
    <property type="nucleotide sequence ID" value="NZ_VFPO01000001.1"/>
</dbReference>
<sequence>MKPKVSGEHGDTGGNGNSGNSGNGHTGNGHGGGSGGTASSPGTVPGGGACRPGDRECDALPGPPGGGGGAGGLGPEAGSGGEGVQEPLVPVLPTAVPSAPGPAPSGEAVVPPPLTAPEQAGPPDGATQMTLTSPASTSDRNAADWAVVVGIALVAEIGLLWGIACIGLWRRRVALYRAAAEAAAHPGGSLM</sequence>
<keyword evidence="2" id="KW-0812">Transmembrane</keyword>
<feature type="compositionally biased region" description="Polar residues" evidence="1">
    <location>
        <begin position="127"/>
        <end position="139"/>
    </location>
</feature>
<comment type="caution">
    <text evidence="3">The sequence shown here is derived from an EMBL/GenBank/DDBJ whole genome shotgun (WGS) entry which is preliminary data.</text>
</comment>
<dbReference type="EMBL" id="VFPO01000001">
    <property type="protein sequence ID" value="TQM72026.1"/>
    <property type="molecule type" value="Genomic_DNA"/>
</dbReference>
<evidence type="ECO:0000256" key="1">
    <source>
        <dbReference type="SAM" id="MobiDB-lite"/>
    </source>
</evidence>
<feature type="compositionally biased region" description="Gly residues" evidence="1">
    <location>
        <begin position="65"/>
        <end position="83"/>
    </location>
</feature>
<protein>
    <submittedName>
        <fullName evidence="3">Uncharacterized protein</fullName>
    </submittedName>
</protein>
<evidence type="ECO:0000313" key="4">
    <source>
        <dbReference type="Proteomes" id="UP000316706"/>
    </source>
</evidence>
<accession>A0A543IN57</accession>
<organism evidence="3 4">
    <name type="scientific">Actinomadura hallensis</name>
    <dbReference type="NCBI Taxonomy" id="337895"/>
    <lineage>
        <taxon>Bacteria</taxon>
        <taxon>Bacillati</taxon>
        <taxon>Actinomycetota</taxon>
        <taxon>Actinomycetes</taxon>
        <taxon>Streptosporangiales</taxon>
        <taxon>Thermomonosporaceae</taxon>
        <taxon>Actinomadura</taxon>
    </lineage>
</organism>
<keyword evidence="2" id="KW-1133">Transmembrane helix</keyword>
<evidence type="ECO:0000256" key="2">
    <source>
        <dbReference type="SAM" id="Phobius"/>
    </source>
</evidence>
<feature type="transmembrane region" description="Helical" evidence="2">
    <location>
        <begin position="145"/>
        <end position="169"/>
    </location>
</feature>
<name>A0A543IN57_9ACTN</name>
<feature type="compositionally biased region" description="Low complexity" evidence="1">
    <location>
        <begin position="93"/>
        <end position="109"/>
    </location>
</feature>
<evidence type="ECO:0000313" key="3">
    <source>
        <dbReference type="EMBL" id="TQM72026.1"/>
    </source>
</evidence>
<dbReference type="OrthoDB" id="3482593at2"/>
<dbReference type="AlphaFoldDB" id="A0A543IN57"/>
<gene>
    <name evidence="3" type="ORF">FHX41_5811</name>
</gene>